<dbReference type="CDD" id="cd00801">
    <property type="entry name" value="INT_P4_C"/>
    <property type="match status" value="1"/>
</dbReference>
<dbReference type="PANTHER" id="PTHR30629:SF2">
    <property type="entry name" value="PROPHAGE INTEGRASE INTS-RELATED"/>
    <property type="match status" value="1"/>
</dbReference>
<dbReference type="Proteomes" id="UP000218934">
    <property type="component" value="Unassembled WGS sequence"/>
</dbReference>
<reference evidence="6 7" key="1">
    <citation type="submission" date="2017-09" db="EMBL/GenBank/DDBJ databases">
        <title>The Catabolism of 3,6-Dichlorosalicylic acid is Initiated by the Cytochrome P450 Monooxygenase DsmABC in Rhizorhabdus dicambivorans Ndbn-20.</title>
        <authorList>
            <person name="Na L."/>
        </authorList>
    </citation>
    <scope>NUCLEOTIDE SEQUENCE [LARGE SCALE GENOMIC DNA]</scope>
    <source>
        <strain evidence="6 7">Ndbn-20m</strain>
    </source>
</reference>
<feature type="domain" description="Tyr recombinase" evidence="5">
    <location>
        <begin position="200"/>
        <end position="377"/>
    </location>
</feature>
<dbReference type="GO" id="GO:0015074">
    <property type="term" value="P:DNA integration"/>
    <property type="evidence" value="ECO:0007669"/>
    <property type="project" value="UniProtKB-KW"/>
</dbReference>
<dbReference type="AlphaFoldDB" id="A0A2A4FYZ4"/>
<dbReference type="InterPro" id="IPR002104">
    <property type="entry name" value="Integrase_catalytic"/>
</dbReference>
<name>A0A2A4FYZ4_9SPHN</name>
<evidence type="ECO:0000256" key="4">
    <source>
        <dbReference type="ARBA" id="ARBA00023172"/>
    </source>
</evidence>
<dbReference type="PANTHER" id="PTHR30629">
    <property type="entry name" value="PROPHAGE INTEGRASE"/>
    <property type="match status" value="1"/>
</dbReference>
<gene>
    <name evidence="6" type="ORF">COO09_07705</name>
</gene>
<accession>A0A2A4FYZ4</accession>
<dbReference type="InterPro" id="IPR010998">
    <property type="entry name" value="Integrase_recombinase_N"/>
</dbReference>
<evidence type="ECO:0000256" key="3">
    <source>
        <dbReference type="ARBA" id="ARBA00023125"/>
    </source>
</evidence>
<evidence type="ECO:0000256" key="1">
    <source>
        <dbReference type="ARBA" id="ARBA00008857"/>
    </source>
</evidence>
<dbReference type="Pfam" id="PF13356">
    <property type="entry name" value="Arm-DNA-bind_3"/>
    <property type="match status" value="1"/>
</dbReference>
<dbReference type="GO" id="GO:0003677">
    <property type="term" value="F:DNA binding"/>
    <property type="evidence" value="ECO:0007669"/>
    <property type="project" value="UniProtKB-KW"/>
</dbReference>
<dbReference type="InterPro" id="IPR053876">
    <property type="entry name" value="Phage_int_M"/>
</dbReference>
<protein>
    <submittedName>
        <fullName evidence="6">Integrase</fullName>
    </submittedName>
</protein>
<dbReference type="KEGG" id="rdi:CMV14_03570"/>
<dbReference type="InterPro" id="IPR038488">
    <property type="entry name" value="Integrase_DNA-bd_sf"/>
</dbReference>
<dbReference type="GO" id="GO:0006310">
    <property type="term" value="P:DNA recombination"/>
    <property type="evidence" value="ECO:0007669"/>
    <property type="project" value="UniProtKB-KW"/>
</dbReference>
<comment type="caution">
    <text evidence="6">The sequence shown here is derived from an EMBL/GenBank/DDBJ whole genome shotgun (WGS) entry which is preliminary data.</text>
</comment>
<evidence type="ECO:0000259" key="5">
    <source>
        <dbReference type="PROSITE" id="PS51898"/>
    </source>
</evidence>
<dbReference type="OrthoDB" id="7388552at2"/>
<dbReference type="SUPFAM" id="SSF56349">
    <property type="entry name" value="DNA breaking-rejoining enzymes"/>
    <property type="match status" value="1"/>
</dbReference>
<dbReference type="InterPro" id="IPR050808">
    <property type="entry name" value="Phage_Integrase"/>
</dbReference>
<organism evidence="6 7">
    <name type="scientific">Rhizorhabdus dicambivorans</name>
    <dbReference type="NCBI Taxonomy" id="1850238"/>
    <lineage>
        <taxon>Bacteria</taxon>
        <taxon>Pseudomonadati</taxon>
        <taxon>Pseudomonadota</taxon>
        <taxon>Alphaproteobacteria</taxon>
        <taxon>Sphingomonadales</taxon>
        <taxon>Sphingomonadaceae</taxon>
        <taxon>Rhizorhabdus</taxon>
    </lineage>
</organism>
<dbReference type="RefSeq" id="WP_066959679.1">
    <property type="nucleotide sequence ID" value="NZ_CP023449.1"/>
</dbReference>
<dbReference type="PROSITE" id="PS51898">
    <property type="entry name" value="TYR_RECOMBINASE"/>
    <property type="match status" value="1"/>
</dbReference>
<sequence>MGKLTALRVKSLKTPGRYADGDCLYLYVHSAESRSWMLRVQFQGKVAEMGLGSEKVISLAEAREIAATNRKLFKAGIDPRALKRIAAAQPTVPTFEQAAEQVHRDRQAGWRNGKHQVQWLSSLRMHAFPTLGKMLPDEIDAAQIIETLLPIWQKRPETARRVKQRILIVLNWANSKGYRNTEAPLRAVEAGLARQPKKDRHFAALPYTEASDLLRRLEANMSSGRLALRFLILTAARSGEVRGATWGEIDFAAKLWTIPAGRMKAGREHVVPLSPAALSVLRCAHQGRTGKTGDAEPIFPGQRGGQLSDMTLTKVLRTATSESATVHGFRSSFRDWAAEKTDFDGAVVEAALAHTNPNKVEAAYRRTNYLEKRRRLMRLWAVFLRRGSA</sequence>
<dbReference type="Pfam" id="PF22022">
    <property type="entry name" value="Phage_int_M"/>
    <property type="match status" value="1"/>
</dbReference>
<dbReference type="EMBL" id="NWUF01000006">
    <property type="protein sequence ID" value="PCE42719.1"/>
    <property type="molecule type" value="Genomic_DNA"/>
</dbReference>
<keyword evidence="2" id="KW-0229">DNA integration</keyword>
<dbReference type="Gene3D" id="3.30.160.390">
    <property type="entry name" value="Integrase, DNA-binding domain"/>
    <property type="match status" value="1"/>
</dbReference>
<keyword evidence="7" id="KW-1185">Reference proteome</keyword>
<keyword evidence="4" id="KW-0233">DNA recombination</keyword>
<dbReference type="Gene3D" id="1.10.150.130">
    <property type="match status" value="1"/>
</dbReference>
<keyword evidence="3" id="KW-0238">DNA-binding</keyword>
<dbReference type="InterPro" id="IPR011010">
    <property type="entry name" value="DNA_brk_join_enz"/>
</dbReference>
<dbReference type="InterPro" id="IPR025166">
    <property type="entry name" value="Integrase_DNA_bind_dom"/>
</dbReference>
<dbReference type="InterPro" id="IPR013762">
    <property type="entry name" value="Integrase-like_cat_sf"/>
</dbReference>
<dbReference type="Pfam" id="PF00589">
    <property type="entry name" value="Phage_integrase"/>
    <property type="match status" value="1"/>
</dbReference>
<dbReference type="Gene3D" id="1.10.443.10">
    <property type="entry name" value="Intergrase catalytic core"/>
    <property type="match status" value="1"/>
</dbReference>
<comment type="similarity">
    <text evidence="1">Belongs to the 'phage' integrase family.</text>
</comment>
<proteinExistence type="inferred from homology"/>
<evidence type="ECO:0000256" key="2">
    <source>
        <dbReference type="ARBA" id="ARBA00022908"/>
    </source>
</evidence>
<evidence type="ECO:0000313" key="7">
    <source>
        <dbReference type="Proteomes" id="UP000218934"/>
    </source>
</evidence>
<evidence type="ECO:0000313" key="6">
    <source>
        <dbReference type="EMBL" id="PCE42719.1"/>
    </source>
</evidence>